<evidence type="ECO:0000313" key="3">
    <source>
        <dbReference type="Proteomes" id="UP000316621"/>
    </source>
</evidence>
<dbReference type="EMBL" id="CM010719">
    <property type="protein sequence ID" value="RZC59953.1"/>
    <property type="molecule type" value="Genomic_DNA"/>
</dbReference>
<keyword evidence="1" id="KW-1133">Transmembrane helix</keyword>
<feature type="transmembrane region" description="Helical" evidence="1">
    <location>
        <begin position="98"/>
        <end position="116"/>
    </location>
</feature>
<feature type="transmembrane region" description="Helical" evidence="1">
    <location>
        <begin position="59"/>
        <end position="78"/>
    </location>
</feature>
<keyword evidence="1" id="KW-0812">Transmembrane</keyword>
<evidence type="ECO:0000313" key="2">
    <source>
        <dbReference type="EMBL" id="RZC59953.1"/>
    </source>
</evidence>
<feature type="transmembrane region" description="Helical" evidence="1">
    <location>
        <begin position="289"/>
        <end position="310"/>
    </location>
</feature>
<protein>
    <recommendedName>
        <fullName evidence="4">Heparan-alpha-glucosaminide N-acetyltransferase catalytic domain-containing protein</fullName>
    </recommendedName>
</protein>
<gene>
    <name evidence="2" type="ORF">C5167_021706</name>
</gene>
<accession>A0A4Y7JFU6</accession>
<dbReference type="Proteomes" id="UP000316621">
    <property type="component" value="Chromosome 5"/>
</dbReference>
<dbReference type="PANTHER" id="PTHR31061">
    <property type="entry name" value="LD22376P"/>
    <property type="match status" value="1"/>
</dbReference>
<keyword evidence="3" id="KW-1185">Reference proteome</keyword>
<feature type="transmembrane region" description="Helical" evidence="1">
    <location>
        <begin position="137"/>
        <end position="157"/>
    </location>
</feature>
<evidence type="ECO:0000256" key="1">
    <source>
        <dbReference type="SAM" id="Phobius"/>
    </source>
</evidence>
<name>A0A4Y7JFU6_PAPSO</name>
<proteinExistence type="predicted"/>
<feature type="transmembrane region" description="Helical" evidence="1">
    <location>
        <begin position="27"/>
        <end position="47"/>
    </location>
</feature>
<sequence length="311" mass="34934">MILVDDAGGEWPMISHAPWNGCNLADFVMPFFLFIVGMAISLALKVYFLFYRLVSIKKVIIRTIKLVLWGLILQGGYSHAPDKLTYGVDMKHIRWFGILQRITLAYVVVSLLEIFMKKAQTKHIAPGGWSVYTLYSSHWIAGACIPVVYFSVLYGTYVPDWKYTVHNKYSPDYGKDFIACTDRSPYEGSFRKDAPLWCQGPFEPEGLLSSIAAILTTIIGVHFGHVLIQLKGHSDRLKHWVGMGLSLLTLGLVLYFTNGAAALVFSTLYVLVDIFGLGYLFLPLEWIGMNAMLVFVLAAEGMFAGFINGWY</sequence>
<dbReference type="AlphaFoldDB" id="A0A4Y7JFU6"/>
<feature type="transmembrane region" description="Helical" evidence="1">
    <location>
        <begin position="207"/>
        <end position="228"/>
    </location>
</feature>
<dbReference type="PANTHER" id="PTHR31061:SF25">
    <property type="entry name" value="HEPARAN-ALPHA-GLUCOSAMINIDE N-ACETYLTRANSFERASE-LIKE PROTEIN (DUF1624)"/>
    <property type="match status" value="1"/>
</dbReference>
<dbReference type="Gramene" id="RZC59953">
    <property type="protein sequence ID" value="RZC59953"/>
    <property type="gene ID" value="C5167_021706"/>
</dbReference>
<keyword evidence="1" id="KW-0472">Membrane</keyword>
<reference evidence="2 3" key="1">
    <citation type="journal article" date="2018" name="Science">
        <title>The opium poppy genome and morphinan production.</title>
        <authorList>
            <person name="Guo L."/>
            <person name="Winzer T."/>
            <person name="Yang X."/>
            <person name="Li Y."/>
            <person name="Ning Z."/>
            <person name="He Z."/>
            <person name="Teodor R."/>
            <person name="Lu Y."/>
            <person name="Bowser T.A."/>
            <person name="Graham I.A."/>
            <person name="Ye K."/>
        </authorList>
    </citation>
    <scope>NUCLEOTIDE SEQUENCE [LARGE SCALE GENOMIC DNA]</scope>
    <source>
        <strain evidence="3">cv. HN1</strain>
        <tissue evidence="2">Leaves</tissue>
    </source>
</reference>
<evidence type="ECO:0008006" key="4">
    <source>
        <dbReference type="Google" id="ProtNLM"/>
    </source>
</evidence>
<organism evidence="2 3">
    <name type="scientific">Papaver somniferum</name>
    <name type="common">Opium poppy</name>
    <dbReference type="NCBI Taxonomy" id="3469"/>
    <lineage>
        <taxon>Eukaryota</taxon>
        <taxon>Viridiplantae</taxon>
        <taxon>Streptophyta</taxon>
        <taxon>Embryophyta</taxon>
        <taxon>Tracheophyta</taxon>
        <taxon>Spermatophyta</taxon>
        <taxon>Magnoliopsida</taxon>
        <taxon>Ranunculales</taxon>
        <taxon>Papaveraceae</taxon>
        <taxon>Papaveroideae</taxon>
        <taxon>Papaver</taxon>
    </lineage>
</organism>
<dbReference type="OMA" id="WHWIVGA"/>